<feature type="transmembrane region" description="Helical" evidence="5">
    <location>
        <begin position="70"/>
        <end position="87"/>
    </location>
</feature>
<accession>A0AAD5T6F4</accession>
<sequence length="451" mass="47520">MVNKLVLNSGFPFASTLTALHQLFAYLVTSALIAAGLVPKVPHSIVTTTRAATTATAVTSWLRNLPRRRFFVATLYASGLVLMNQSLGLNSVSFYQLLKMSCIPVIALLQFFMYGTVLPRKTTIALTLILIGVSISTTAESSTYIKNPHHHPPSNSHHYYTTNNYESATTATSFLTLLSHTRPLLTSLAAVTTTSLSQILLTRSPDLQRLSSLQCIHALAGTSFFVCGVCAVAVDVGVSPADWARLVLGLTPGVGAVVPTAGVEFLVFGGEEEVSVARQQKQMIAAATAAAAGGSAGNDLHEFLGGVSSRAYLAEHILGKFINFFNKISITNSAEAATAAKSSLHSSFGTSTGSTTRSGITTATVASGLHPAFSNIFVWVLFSCVLGVVTNLFGFAVIKQTSPITYQVIGHFKTVSTMAIGVLLFGDVLGGISGAVGIFLAIVGMMIYSQK</sequence>
<keyword evidence="5" id="KW-0333">Golgi apparatus</keyword>
<comment type="subunit">
    <text evidence="5">Homooligomer.</text>
</comment>
<comment type="caution">
    <text evidence="6">The sequence shown here is derived from an EMBL/GenBank/DDBJ whole genome shotgun (WGS) entry which is preliminary data.</text>
</comment>
<comment type="similarity">
    <text evidence="5">Belongs to the TPT transporter family. SLC35D subfamily.</text>
</comment>
<evidence type="ECO:0000256" key="5">
    <source>
        <dbReference type="RuleBase" id="RU367097"/>
    </source>
</evidence>
<dbReference type="PANTHER" id="PTHR11132">
    <property type="entry name" value="SOLUTE CARRIER FAMILY 35"/>
    <property type="match status" value="1"/>
</dbReference>
<evidence type="ECO:0000256" key="1">
    <source>
        <dbReference type="ARBA" id="ARBA00004141"/>
    </source>
</evidence>
<evidence type="ECO:0000313" key="6">
    <source>
        <dbReference type="EMBL" id="KAJ3132137.1"/>
    </source>
</evidence>
<dbReference type="GO" id="GO:0005789">
    <property type="term" value="C:endoplasmic reticulum membrane"/>
    <property type="evidence" value="ECO:0007669"/>
    <property type="project" value="UniProtKB-SubCell"/>
</dbReference>
<name>A0AAD5T6F4_9FUNG</name>
<dbReference type="Proteomes" id="UP001211907">
    <property type="component" value="Unassembled WGS sequence"/>
</dbReference>
<keyword evidence="4 5" id="KW-0472">Membrane</keyword>
<evidence type="ECO:0000256" key="2">
    <source>
        <dbReference type="ARBA" id="ARBA00022692"/>
    </source>
</evidence>
<keyword evidence="3 5" id="KW-1133">Transmembrane helix</keyword>
<feature type="transmembrane region" description="Helical" evidence="5">
    <location>
        <begin position="246"/>
        <end position="268"/>
    </location>
</feature>
<feature type="transmembrane region" description="Helical" evidence="5">
    <location>
        <begin position="20"/>
        <end position="38"/>
    </location>
</feature>
<organism evidence="6 7">
    <name type="scientific">Physocladia obscura</name>
    <dbReference type="NCBI Taxonomy" id="109957"/>
    <lineage>
        <taxon>Eukaryota</taxon>
        <taxon>Fungi</taxon>
        <taxon>Fungi incertae sedis</taxon>
        <taxon>Chytridiomycota</taxon>
        <taxon>Chytridiomycota incertae sedis</taxon>
        <taxon>Chytridiomycetes</taxon>
        <taxon>Chytridiales</taxon>
        <taxon>Chytriomycetaceae</taxon>
        <taxon>Physocladia</taxon>
    </lineage>
</organism>
<keyword evidence="7" id="KW-1185">Reference proteome</keyword>
<evidence type="ECO:0000313" key="7">
    <source>
        <dbReference type="Proteomes" id="UP001211907"/>
    </source>
</evidence>
<protein>
    <recommendedName>
        <fullName evidence="5">GDP-mannose transporter</fullName>
        <shortName evidence="5">GMT</shortName>
    </recommendedName>
</protein>
<dbReference type="EMBL" id="JADGJH010000264">
    <property type="protein sequence ID" value="KAJ3132137.1"/>
    <property type="molecule type" value="Genomic_DNA"/>
</dbReference>
<dbReference type="InterPro" id="IPR050186">
    <property type="entry name" value="TPT_transporter"/>
</dbReference>
<dbReference type="GO" id="GO:0030659">
    <property type="term" value="C:cytoplasmic vesicle membrane"/>
    <property type="evidence" value="ECO:0007669"/>
    <property type="project" value="UniProtKB-SubCell"/>
</dbReference>
<gene>
    <name evidence="6" type="ORF">HK100_005666</name>
</gene>
<proteinExistence type="inferred from homology"/>
<feature type="transmembrane region" description="Helical" evidence="5">
    <location>
        <begin position="376"/>
        <end position="398"/>
    </location>
</feature>
<comment type="subcellular location">
    <subcellularLocation>
        <location evidence="5">Golgi apparatus membrane</location>
        <topology evidence="5">Multi-pass membrane protein</topology>
    </subcellularLocation>
    <subcellularLocation>
        <location evidence="5">Cytoplasmic vesicle membrane</location>
        <topology evidence="5">Multi-pass membrane protein</topology>
    </subcellularLocation>
    <subcellularLocation>
        <location evidence="5">Endoplasmic reticulum membrane</location>
        <topology evidence="5">Multi-pass membrane protein</topology>
    </subcellularLocation>
    <subcellularLocation>
        <location evidence="1">Membrane</location>
        <topology evidence="1">Multi-pass membrane protein</topology>
    </subcellularLocation>
</comment>
<dbReference type="AlphaFoldDB" id="A0AAD5T6F4"/>
<feature type="transmembrane region" description="Helical" evidence="5">
    <location>
        <begin position="93"/>
        <end position="112"/>
    </location>
</feature>
<keyword evidence="5" id="KW-0762">Sugar transport</keyword>
<reference evidence="6" key="1">
    <citation type="submission" date="2020-05" db="EMBL/GenBank/DDBJ databases">
        <title>Phylogenomic resolution of chytrid fungi.</title>
        <authorList>
            <person name="Stajich J.E."/>
            <person name="Amses K."/>
            <person name="Simmons R."/>
            <person name="Seto K."/>
            <person name="Myers J."/>
            <person name="Bonds A."/>
            <person name="Quandt C.A."/>
            <person name="Barry K."/>
            <person name="Liu P."/>
            <person name="Grigoriev I."/>
            <person name="Longcore J.E."/>
            <person name="James T.Y."/>
        </authorList>
    </citation>
    <scope>NUCLEOTIDE SEQUENCE</scope>
    <source>
        <strain evidence="6">JEL0513</strain>
    </source>
</reference>
<keyword evidence="2 5" id="KW-0812">Transmembrane</keyword>
<comment type="function">
    <text evidence="5">Involved in the import of GDP-mannose from the cytoplasm into the Golgi lumen.</text>
</comment>
<evidence type="ECO:0000256" key="4">
    <source>
        <dbReference type="ARBA" id="ARBA00023136"/>
    </source>
</evidence>
<keyword evidence="5" id="KW-0813">Transport</keyword>
<keyword evidence="5" id="KW-0256">Endoplasmic reticulum</keyword>
<evidence type="ECO:0000256" key="3">
    <source>
        <dbReference type="ARBA" id="ARBA00022989"/>
    </source>
</evidence>
<feature type="transmembrane region" description="Helical" evidence="5">
    <location>
        <begin position="418"/>
        <end position="448"/>
    </location>
</feature>
<feature type="transmembrane region" description="Helical" evidence="5">
    <location>
        <begin position="124"/>
        <end position="145"/>
    </location>
</feature>
<keyword evidence="5" id="KW-0968">Cytoplasmic vesicle</keyword>
<feature type="transmembrane region" description="Helical" evidence="5">
    <location>
        <begin position="213"/>
        <end position="234"/>
    </location>
</feature>
<dbReference type="GO" id="GO:0000139">
    <property type="term" value="C:Golgi membrane"/>
    <property type="evidence" value="ECO:0007669"/>
    <property type="project" value="UniProtKB-SubCell"/>
</dbReference>